<feature type="transmembrane region" description="Helical" evidence="8">
    <location>
        <begin position="248"/>
        <end position="269"/>
    </location>
</feature>
<keyword evidence="5 8" id="KW-1133">Transmembrane helix</keyword>
<dbReference type="InterPro" id="IPR001750">
    <property type="entry name" value="ND/Mrp_TM"/>
</dbReference>
<comment type="subcellular location">
    <subcellularLocation>
        <location evidence="1">Cell membrane</location>
        <topology evidence="1">Multi-pass membrane protein</topology>
    </subcellularLocation>
    <subcellularLocation>
        <location evidence="7">Membrane</location>
        <topology evidence="7">Multi-pass membrane protein</topology>
    </subcellularLocation>
</comment>
<feature type="transmembrane region" description="Helical" evidence="8">
    <location>
        <begin position="336"/>
        <end position="357"/>
    </location>
</feature>
<proteinExistence type="inferred from homology"/>
<evidence type="ECO:0000313" key="11">
    <source>
        <dbReference type="Proteomes" id="UP001190336"/>
    </source>
</evidence>
<dbReference type="PANTHER" id="PTHR42703:SF1">
    <property type="entry name" value="NA(+)_H(+) ANTIPORTER SUBUNIT D1"/>
    <property type="match status" value="1"/>
</dbReference>
<protein>
    <submittedName>
        <fullName evidence="10">Na+/H+ antiporter subunit D</fullName>
    </submittedName>
</protein>
<keyword evidence="3" id="KW-1003">Cell membrane</keyword>
<evidence type="ECO:0000256" key="5">
    <source>
        <dbReference type="ARBA" id="ARBA00022989"/>
    </source>
</evidence>
<evidence type="ECO:0000259" key="9">
    <source>
        <dbReference type="Pfam" id="PF00361"/>
    </source>
</evidence>
<dbReference type="PRINTS" id="PR01437">
    <property type="entry name" value="NUOXDRDTASE4"/>
</dbReference>
<evidence type="ECO:0000256" key="6">
    <source>
        <dbReference type="ARBA" id="ARBA00023136"/>
    </source>
</evidence>
<dbReference type="NCBIfam" id="NF009308">
    <property type="entry name" value="PRK12665.1"/>
    <property type="match status" value="1"/>
</dbReference>
<feature type="transmembrane region" description="Helical" evidence="8">
    <location>
        <begin position="216"/>
        <end position="241"/>
    </location>
</feature>
<feature type="transmembrane region" description="Helical" evidence="8">
    <location>
        <begin position="482"/>
        <end position="506"/>
    </location>
</feature>
<dbReference type="RefSeq" id="WP_308475772.1">
    <property type="nucleotide sequence ID" value="NZ_OY726394.1"/>
</dbReference>
<reference evidence="10 11" key="1">
    <citation type="submission" date="2023-08" db="EMBL/GenBank/DDBJ databases">
        <authorList>
            <person name="Folkvardsen B D."/>
            <person name="Norman A."/>
        </authorList>
    </citation>
    <scope>NUCLEOTIDE SEQUENCE [LARGE SCALE GENOMIC DNA]</scope>
    <source>
        <strain evidence="10 11">Mu0083</strain>
    </source>
</reference>
<organism evidence="10 11">
    <name type="scientific">[Mycobacterium] kokjensenii</name>
    <dbReference type="NCBI Taxonomy" id="3064287"/>
    <lineage>
        <taxon>Bacteria</taxon>
        <taxon>Bacillati</taxon>
        <taxon>Actinomycetota</taxon>
        <taxon>Actinomycetes</taxon>
        <taxon>Mycobacteriales</taxon>
        <taxon>Mycobacteriaceae</taxon>
        <taxon>Mycolicibacter</taxon>
    </lineage>
</organism>
<dbReference type="EMBL" id="OY726394">
    <property type="protein sequence ID" value="CAJ1494592.1"/>
    <property type="molecule type" value="Genomic_DNA"/>
</dbReference>
<feature type="transmembrane region" description="Helical" evidence="8">
    <location>
        <begin position="86"/>
        <end position="107"/>
    </location>
</feature>
<feature type="transmembrane region" description="Helical" evidence="8">
    <location>
        <begin position="414"/>
        <end position="435"/>
    </location>
</feature>
<feature type="transmembrane region" description="Helical" evidence="8">
    <location>
        <begin position="281"/>
        <end position="302"/>
    </location>
</feature>
<feature type="domain" description="NADH:quinone oxidoreductase/Mrp antiporter transmembrane" evidence="9">
    <location>
        <begin position="139"/>
        <end position="426"/>
    </location>
</feature>
<feature type="transmembrane region" description="Helical" evidence="8">
    <location>
        <begin position="173"/>
        <end position="196"/>
    </location>
</feature>
<sequence>MSLAAVLMPLPVLLPTLGAALTLIVGRRPRLQRPITIAVLCAVAAVSAALLYLTDRDGTLVLHVGGWGPTEEQLGPLGISLVVDRLSALMLVVSAIVLLAVMVYAIGQGVRDGDDRQPVSIFLPTYLTLATGVSLAFLAGDLFNLFVGFEMLLSASFVLLTIGASAERIRAGIGYVMVSMASSLVFLFGIALVYAATGTLNLAELALRTGDLPGGVRSAVFAVLLVAFGIKAAVFPLSAWLPDSYPTAPAPITAVFAGILTKVGVYAIIRAHSLLFPDGGLDGVLLVAALLTMLIGILGAIAQSDIKRILSFTLVSHIGFMMFGVALSSQMGMSGAIFYVMHHIIVMTTLFLAAGLIERQGGASSLQRLGGLIANPLLAFIFLVPAFNLGGIPPFSGFIGKTAVLQAGVGDGSVLAWCLVGGAVLTSLLTLYVLARIWTTAFWRRRVDAPEGELALAAPPVLLDDVADVSYKERIDVGKMPTWMVVPTLGLIALGLSMTVLAGPIFGYTQRAASEVLDRGEYISTVLKVDAP</sequence>
<evidence type="ECO:0000256" key="4">
    <source>
        <dbReference type="ARBA" id="ARBA00022692"/>
    </source>
</evidence>
<evidence type="ECO:0000313" key="10">
    <source>
        <dbReference type="EMBL" id="CAJ1494592.1"/>
    </source>
</evidence>
<feature type="transmembrane region" description="Helical" evidence="8">
    <location>
        <begin position="37"/>
        <end position="54"/>
    </location>
</feature>
<feature type="transmembrane region" description="Helical" evidence="8">
    <location>
        <begin position="369"/>
        <end position="387"/>
    </location>
</feature>
<keyword evidence="11" id="KW-1185">Reference proteome</keyword>
<accession>A0ABN9MTD1</accession>
<comment type="similarity">
    <text evidence="2">Belongs to the CPA3 antiporters (TC 2.A.63) subunit D family.</text>
</comment>
<evidence type="ECO:0000256" key="3">
    <source>
        <dbReference type="ARBA" id="ARBA00022475"/>
    </source>
</evidence>
<keyword evidence="4 7" id="KW-0812">Transmembrane</keyword>
<feature type="transmembrane region" description="Helical" evidence="8">
    <location>
        <begin position="6"/>
        <end position="25"/>
    </location>
</feature>
<feature type="transmembrane region" description="Helical" evidence="8">
    <location>
        <begin position="309"/>
        <end position="330"/>
    </location>
</feature>
<feature type="transmembrane region" description="Helical" evidence="8">
    <location>
        <begin position="145"/>
        <end position="166"/>
    </location>
</feature>
<evidence type="ECO:0000256" key="2">
    <source>
        <dbReference type="ARBA" id="ARBA00005346"/>
    </source>
</evidence>
<keyword evidence="6 8" id="KW-0472">Membrane</keyword>
<dbReference type="InterPro" id="IPR050586">
    <property type="entry name" value="CPA3_Na-H_Antiporter_D"/>
</dbReference>
<dbReference type="Proteomes" id="UP001190336">
    <property type="component" value="Chromosome"/>
</dbReference>
<evidence type="ECO:0000256" key="8">
    <source>
        <dbReference type="SAM" id="Phobius"/>
    </source>
</evidence>
<feature type="transmembrane region" description="Helical" evidence="8">
    <location>
        <begin position="119"/>
        <end position="139"/>
    </location>
</feature>
<dbReference type="InterPro" id="IPR003918">
    <property type="entry name" value="NADH_UbQ_OxRdtase"/>
</dbReference>
<dbReference type="PANTHER" id="PTHR42703">
    <property type="entry name" value="NADH DEHYDROGENASE"/>
    <property type="match status" value="1"/>
</dbReference>
<evidence type="ECO:0000256" key="7">
    <source>
        <dbReference type="RuleBase" id="RU000320"/>
    </source>
</evidence>
<gene>
    <name evidence="10" type="ORF">MU0083_000860</name>
</gene>
<name>A0ABN9MTD1_9MYCO</name>
<evidence type="ECO:0000256" key="1">
    <source>
        <dbReference type="ARBA" id="ARBA00004651"/>
    </source>
</evidence>
<dbReference type="Pfam" id="PF00361">
    <property type="entry name" value="Proton_antipo_M"/>
    <property type="match status" value="1"/>
</dbReference>